<dbReference type="AlphaFoldDB" id="A0A9P6INV5"/>
<name>A0A9P6INV5_9FUNG</name>
<accession>A0A9P6INV5</accession>
<feature type="compositionally biased region" description="Polar residues" evidence="1">
    <location>
        <begin position="424"/>
        <end position="464"/>
    </location>
</feature>
<evidence type="ECO:0000313" key="2">
    <source>
        <dbReference type="EMBL" id="KAF9941545.1"/>
    </source>
</evidence>
<keyword evidence="3" id="KW-1185">Reference proteome</keyword>
<sequence length="470" mass="52427">MPPKRKASAPSKENPNKAARVERWKENKEAGKREVQRLTEKQSNILIDFMSERSNYQLLYDHKATKVKGNKHAFEKMAEYFVEKLEGSPDLIGNLKLGEVNATMMETKWKGLFTKYQKEKIVRNTTGHGIQDDQILPAADEKRCTFFKRMESVMAGHPVHVPIWARNIGLPGAISGFKSSSISPVASGSGIASGIGASAASALGATIGINNAASDFGPSEYNDMPQSPGSLCSTDELEDSRNSRIDIFDQYDELSIQGTEVPARTSPFLLPPNPPSAQTRSHIPRRRNVVQTEQSGVDRGDTLYTSVEKALNTYGTPQILYNHEVLKAKQEELAFKREKWKKNNEFQERKLAIDKEIREKEIQVREKEIQARVKERDMDIQANRELQKQYIEASQQSLKLVVKALTDVFHSRTPATMDSAFQHQQMISGQGARSNEISEQTPGPEVNEQTPESGASEQGTSLPGSTGKDH</sequence>
<reference evidence="2" key="1">
    <citation type="journal article" date="2020" name="Fungal Divers.">
        <title>Resolving the Mortierellaceae phylogeny through synthesis of multi-gene phylogenetics and phylogenomics.</title>
        <authorList>
            <person name="Vandepol N."/>
            <person name="Liber J."/>
            <person name="Desiro A."/>
            <person name="Na H."/>
            <person name="Kennedy M."/>
            <person name="Barry K."/>
            <person name="Grigoriev I.V."/>
            <person name="Miller A.N."/>
            <person name="O'Donnell K."/>
            <person name="Stajich J.E."/>
            <person name="Bonito G."/>
        </authorList>
    </citation>
    <scope>NUCLEOTIDE SEQUENCE</scope>
    <source>
        <strain evidence="2">MES-2147</strain>
    </source>
</reference>
<organism evidence="2 3">
    <name type="scientific">Modicella reniformis</name>
    <dbReference type="NCBI Taxonomy" id="1440133"/>
    <lineage>
        <taxon>Eukaryota</taxon>
        <taxon>Fungi</taxon>
        <taxon>Fungi incertae sedis</taxon>
        <taxon>Mucoromycota</taxon>
        <taxon>Mortierellomycotina</taxon>
        <taxon>Mortierellomycetes</taxon>
        <taxon>Mortierellales</taxon>
        <taxon>Mortierellaceae</taxon>
        <taxon>Modicella</taxon>
    </lineage>
</organism>
<dbReference type="Proteomes" id="UP000749646">
    <property type="component" value="Unassembled WGS sequence"/>
</dbReference>
<evidence type="ECO:0000256" key="1">
    <source>
        <dbReference type="SAM" id="MobiDB-lite"/>
    </source>
</evidence>
<feature type="region of interest" description="Disordered" evidence="1">
    <location>
        <begin position="1"/>
        <end position="35"/>
    </location>
</feature>
<protein>
    <submittedName>
        <fullName evidence="2">Uncharacterized protein</fullName>
    </submittedName>
</protein>
<feature type="region of interest" description="Disordered" evidence="1">
    <location>
        <begin position="424"/>
        <end position="470"/>
    </location>
</feature>
<feature type="compositionally biased region" description="Basic and acidic residues" evidence="1">
    <location>
        <begin position="19"/>
        <end position="35"/>
    </location>
</feature>
<dbReference type="EMBL" id="JAAAHW010009403">
    <property type="protein sequence ID" value="KAF9941545.1"/>
    <property type="molecule type" value="Genomic_DNA"/>
</dbReference>
<comment type="caution">
    <text evidence="2">The sequence shown here is derived from an EMBL/GenBank/DDBJ whole genome shotgun (WGS) entry which is preliminary data.</text>
</comment>
<gene>
    <name evidence="2" type="ORF">BGZ65_002673</name>
</gene>
<evidence type="ECO:0000313" key="3">
    <source>
        <dbReference type="Proteomes" id="UP000749646"/>
    </source>
</evidence>
<proteinExistence type="predicted"/>